<dbReference type="InterPro" id="IPR011083">
    <property type="entry name" value="Phage_tail_collar_dom"/>
</dbReference>
<dbReference type="RefSeq" id="WP_323452893.1">
    <property type="nucleotide sequence ID" value="NZ_JAYFUI010000075.1"/>
</dbReference>
<gene>
    <name evidence="4" type="ORF">VA602_07535</name>
</gene>
<evidence type="ECO:0000313" key="4">
    <source>
        <dbReference type="EMBL" id="MEA5671193.1"/>
    </source>
</evidence>
<dbReference type="Pfam" id="PF07484">
    <property type="entry name" value="Collar"/>
    <property type="match status" value="2"/>
</dbReference>
<organism evidence="4 5">
    <name type="scientific">Pseudomonas machongensis</name>
    <dbReference type="NCBI Taxonomy" id="3110229"/>
    <lineage>
        <taxon>Bacteria</taxon>
        <taxon>Pseudomonadati</taxon>
        <taxon>Pseudomonadota</taxon>
        <taxon>Gammaproteobacteria</taxon>
        <taxon>Pseudomonadales</taxon>
        <taxon>Pseudomonadaceae</taxon>
        <taxon>Pseudomonas</taxon>
    </lineage>
</organism>
<dbReference type="InterPro" id="IPR022225">
    <property type="entry name" value="Phage_tail_fibre_N"/>
</dbReference>
<dbReference type="Gene3D" id="3.90.1340.10">
    <property type="entry name" value="Phage tail collar domain"/>
    <property type="match status" value="2"/>
</dbReference>
<dbReference type="SUPFAM" id="SSF88874">
    <property type="entry name" value="Receptor-binding domain of short tail fibre protein gp12"/>
    <property type="match status" value="2"/>
</dbReference>
<evidence type="ECO:0000259" key="1">
    <source>
        <dbReference type="Pfam" id="PF07484"/>
    </source>
</evidence>
<comment type="caution">
    <text evidence="4">The sequence shown here is derived from an EMBL/GenBank/DDBJ whole genome shotgun (WGS) entry which is preliminary data.</text>
</comment>
<dbReference type="InterPro" id="IPR054075">
    <property type="entry name" value="Gp53-like_C"/>
</dbReference>
<dbReference type="InterPro" id="IPR051934">
    <property type="entry name" value="Phage_Tail_Fiber_Structural"/>
</dbReference>
<feature type="domain" description="Phage tail collar" evidence="1">
    <location>
        <begin position="574"/>
        <end position="632"/>
    </location>
</feature>
<feature type="domain" description="Phage tail fibre protein N-terminal" evidence="2">
    <location>
        <begin position="6"/>
        <end position="158"/>
    </location>
</feature>
<dbReference type="Proteomes" id="UP001302573">
    <property type="component" value="Unassembled WGS sequence"/>
</dbReference>
<evidence type="ECO:0000259" key="2">
    <source>
        <dbReference type="Pfam" id="PF12571"/>
    </source>
</evidence>
<feature type="domain" description="Phage tail collar" evidence="1">
    <location>
        <begin position="387"/>
        <end position="445"/>
    </location>
</feature>
<dbReference type="EMBL" id="JAYFUI010000075">
    <property type="protein sequence ID" value="MEA5671193.1"/>
    <property type="molecule type" value="Genomic_DNA"/>
</dbReference>
<dbReference type="PANTHER" id="PTHR35191">
    <property type="entry name" value="PROPHAGE SIDE TAIL FIBER PROTEIN HOMOLOG STFQ-RELATED"/>
    <property type="match status" value="1"/>
</dbReference>
<dbReference type="Pfam" id="PF12571">
    <property type="entry name" value="Phage_tail_fib"/>
    <property type="match status" value="1"/>
</dbReference>
<dbReference type="PANTHER" id="PTHR35191:SF1">
    <property type="entry name" value="PROPHAGE SIDE TAIL FIBER PROTEIN HOMOLOG STFQ-RELATED"/>
    <property type="match status" value="1"/>
</dbReference>
<keyword evidence="5" id="KW-1185">Reference proteome</keyword>
<feature type="domain" description="Putative tail fiber protein gp53-like C-terminal" evidence="3">
    <location>
        <begin position="816"/>
        <end position="903"/>
    </location>
</feature>
<name>A0ABU5VD05_9PSED</name>
<evidence type="ECO:0000259" key="3">
    <source>
        <dbReference type="Pfam" id="PF21882"/>
    </source>
</evidence>
<reference evidence="4 5" key="1">
    <citation type="submission" date="2023-12" db="EMBL/GenBank/DDBJ databases">
        <title>Pseudomonas machongensis sp. nov., isolated from wilted pepper plants (Capsicum annuum).</title>
        <authorList>
            <person name="Qiu M."/>
            <person name="Li Y."/>
            <person name="Liu Q."/>
            <person name="Zhang X."/>
            <person name="Huang Y."/>
            <person name="Guo R."/>
            <person name="Hu M."/>
            <person name="Zhou J."/>
            <person name="Zhou X."/>
        </authorList>
    </citation>
    <scope>NUCLEOTIDE SEQUENCE [LARGE SCALE GENOMIC DNA]</scope>
    <source>
        <strain evidence="4 5">MH2</strain>
    </source>
</reference>
<evidence type="ECO:0000313" key="5">
    <source>
        <dbReference type="Proteomes" id="UP001302573"/>
    </source>
</evidence>
<protein>
    <submittedName>
        <fullName evidence="4">Phage tail protein</fullName>
    </submittedName>
</protein>
<accession>A0ABU5VD05</accession>
<dbReference type="InterPro" id="IPR037053">
    <property type="entry name" value="Phage_tail_collar_dom_sf"/>
</dbReference>
<proteinExistence type="predicted"/>
<sequence length="903" mass="95293">MANSTTQFGGFLTNIGIAQQANTAALGLPWNITHMLIGDAGGEPSQTPDPTPKPTQTALVRQVYRAQLNALYPSPADPGVLVAELVLPPEIGGWWIRELALEDASGNLIAIAKPAPSYKPLLAQGSGRTQTIRMHVVFGNVANVNLKIDPSIVLATRDYVDKAREAAELYTRNQLKAHVEAADPHPQYLRRADAAKDSGPLAWLGDAKGTADALVLELKSSETVLTAYAAGQRFQFKATATNTGAVTVRVNGLAAVPVKKAGTGGLVDLVGGDIRAGALYDLNHDGTYFQLGGGVGAGKAFERYSFEASVGQTVFEVAHTVGSTIVLRNGREVTDYLSDGQRITFMAPCTLGESVEILAFSAFQSANTYTKAEIQALLKTASALPVGTMLPFPRGTVPAGFLEVDGSTQSAAVYPDLAAYLGGAFNKGNEQSGFFRLPDSRGEFLRGWDHGRGVDVGRAVGSLQTDDFKKHNHNYLDGGNSIYVEAPGTDGIETRHTVDGKSVVNPVKLYAHGDMWGDVLLPSTVSTGGNETRPRNIAVIWCIKAWNAPVNQGQIDVSALVEELAKLRSAMPVGAIVPFPIATPPAGYLELDGSLQSSAGYPDLAAYLGAAYNKVGDPAGYFRLPDYRGEFLRGWDHGRGVDGGRGLGSSQEESFKSHEHKDIGFIDNVGAGPGASGVSGATAPVTTLFGKAYGSSASSTAKAYKETSKGSMNGSIAGLISGSTGGDETRPRNLAVMWCIKAWNAPINQGQIDVAALAALAREGSETTSGTLRIASQAEVNAGVVDNAAVSPRKIRWGFSMQFGANGYLMLPTWLGGLILQYGSSVNTTENADVSFPLAFPNRCFWVGAYDNTQPGGTTRTFWQFRGLSNTGMNVLNIGSYTKGSVGWGNPTLSACPYFAIGY</sequence>
<dbReference type="Pfam" id="PF21882">
    <property type="entry name" value="Gp53-like_C"/>
    <property type="match status" value="1"/>
</dbReference>
<dbReference type="Gene3D" id="2.60.40.3940">
    <property type="match status" value="1"/>
</dbReference>